<reference evidence="8 9" key="1">
    <citation type="submission" date="2018-02" db="EMBL/GenBank/DDBJ databases">
        <title>Genomic Encyclopedia of Archaeal and Bacterial Type Strains, Phase II (KMG-II): from individual species to whole genera.</title>
        <authorList>
            <person name="Goeker M."/>
        </authorList>
    </citation>
    <scope>NUCLEOTIDE SEQUENCE [LARGE SCALE GENOMIC DNA]</scope>
    <source>
        <strain evidence="8 9">DSM 15099</strain>
    </source>
</reference>
<dbReference type="InterPro" id="IPR007221">
    <property type="entry name" value="MreC"/>
</dbReference>
<keyword evidence="3 5" id="KW-0133">Cell shape</keyword>
<evidence type="ECO:0000256" key="2">
    <source>
        <dbReference type="ARBA" id="ARBA00013855"/>
    </source>
</evidence>
<evidence type="ECO:0000313" key="9">
    <source>
        <dbReference type="Proteomes" id="UP000239863"/>
    </source>
</evidence>
<sequence length="282" mass="31211">MKLFKNKLAVTVIVLSVTFLVIIGYTSKKQGKDKVSNAVGVTLNPVQKVFYGINDNVKGFLNFVFNFSDVKNENTELKKKNSELSSKSIEYDSLKNENQRLREMLDFKSQREEYNYIGANIINKAGGSILESFTIDKGLKNGVKVGMVAIDPKGLVGQVTDVTNSWSTIQPITSENVAVGALVESTRETTGVVKGYRDNNKVVARLEYIDANSEIKEGDVILTSASGDSYPKEIKIGVVLSIKEDKAKMGKTAIIEPYVDFNKLEELYLVVPANSENNNIKY</sequence>
<dbReference type="Gene3D" id="2.40.10.350">
    <property type="entry name" value="Rod shape-determining protein MreC, domain 2"/>
    <property type="match status" value="1"/>
</dbReference>
<name>A0A2S6FWP9_9CLOT</name>
<dbReference type="NCBIfam" id="TIGR00219">
    <property type="entry name" value="mreC"/>
    <property type="match status" value="1"/>
</dbReference>
<feature type="coiled-coil region" evidence="6">
    <location>
        <begin position="67"/>
        <end position="111"/>
    </location>
</feature>
<evidence type="ECO:0000256" key="6">
    <source>
        <dbReference type="SAM" id="Coils"/>
    </source>
</evidence>
<dbReference type="RefSeq" id="WP_029450807.1">
    <property type="nucleotide sequence ID" value="NZ_PTIS01000011.1"/>
</dbReference>
<dbReference type="STRING" id="37659.GCA_000703125_00166"/>
<evidence type="ECO:0000256" key="5">
    <source>
        <dbReference type="PIRNR" id="PIRNR038471"/>
    </source>
</evidence>
<comment type="caution">
    <text evidence="8">The sequence shown here is derived from an EMBL/GenBank/DDBJ whole genome shotgun (WGS) entry which is preliminary data.</text>
</comment>
<evidence type="ECO:0000313" key="8">
    <source>
        <dbReference type="EMBL" id="PPK47967.1"/>
    </source>
</evidence>
<comment type="similarity">
    <text evidence="1 5">Belongs to the MreC family.</text>
</comment>
<feature type="domain" description="Rod shape-determining protein MreC beta-barrel core" evidence="7">
    <location>
        <begin position="121"/>
        <end position="270"/>
    </location>
</feature>
<dbReference type="Gene3D" id="2.40.10.340">
    <property type="entry name" value="Rod shape-determining protein MreC, domain 1"/>
    <property type="match status" value="1"/>
</dbReference>
<dbReference type="GO" id="GO:0005886">
    <property type="term" value="C:plasma membrane"/>
    <property type="evidence" value="ECO:0007669"/>
    <property type="project" value="TreeGrafter"/>
</dbReference>
<protein>
    <recommendedName>
        <fullName evidence="2 5">Cell shape-determining protein MreC</fullName>
    </recommendedName>
    <alternativeName>
        <fullName evidence="4 5">Cell shape protein MreC</fullName>
    </alternativeName>
</protein>
<proteinExistence type="inferred from homology"/>
<evidence type="ECO:0000256" key="1">
    <source>
        <dbReference type="ARBA" id="ARBA00009369"/>
    </source>
</evidence>
<keyword evidence="6" id="KW-0175">Coiled coil</keyword>
<comment type="function">
    <text evidence="5">Involved in formation and maintenance of cell shape.</text>
</comment>
<dbReference type="OrthoDB" id="9792313at2"/>
<gene>
    <name evidence="8" type="ORF">BD821_11124</name>
</gene>
<dbReference type="GeneID" id="75089131"/>
<dbReference type="InterPro" id="IPR042175">
    <property type="entry name" value="Cell/Rod_MreC_2"/>
</dbReference>
<evidence type="ECO:0000256" key="4">
    <source>
        <dbReference type="ARBA" id="ARBA00032089"/>
    </source>
</evidence>
<dbReference type="PANTHER" id="PTHR34138:SF1">
    <property type="entry name" value="CELL SHAPE-DETERMINING PROTEIN MREC"/>
    <property type="match status" value="1"/>
</dbReference>
<dbReference type="PIRSF" id="PIRSF038471">
    <property type="entry name" value="MreC"/>
    <property type="match status" value="1"/>
</dbReference>
<dbReference type="InterPro" id="IPR042177">
    <property type="entry name" value="Cell/Rod_1"/>
</dbReference>
<evidence type="ECO:0000259" key="7">
    <source>
        <dbReference type="Pfam" id="PF04085"/>
    </source>
</evidence>
<dbReference type="GO" id="GO:0008360">
    <property type="term" value="P:regulation of cell shape"/>
    <property type="evidence" value="ECO:0007669"/>
    <property type="project" value="UniProtKB-KW"/>
</dbReference>
<dbReference type="AlphaFoldDB" id="A0A2S6FWP9"/>
<evidence type="ECO:0000256" key="3">
    <source>
        <dbReference type="ARBA" id="ARBA00022960"/>
    </source>
</evidence>
<dbReference type="PANTHER" id="PTHR34138">
    <property type="entry name" value="CELL SHAPE-DETERMINING PROTEIN MREC"/>
    <property type="match status" value="1"/>
</dbReference>
<dbReference type="Proteomes" id="UP000239863">
    <property type="component" value="Unassembled WGS sequence"/>
</dbReference>
<dbReference type="Pfam" id="PF04085">
    <property type="entry name" value="MreC"/>
    <property type="match status" value="1"/>
</dbReference>
<dbReference type="EMBL" id="PTIS01000011">
    <property type="protein sequence ID" value="PPK47967.1"/>
    <property type="molecule type" value="Genomic_DNA"/>
</dbReference>
<organism evidence="8 9">
    <name type="scientific">Clostridium algidicarnis DSM 15099</name>
    <dbReference type="NCBI Taxonomy" id="1121295"/>
    <lineage>
        <taxon>Bacteria</taxon>
        <taxon>Bacillati</taxon>
        <taxon>Bacillota</taxon>
        <taxon>Clostridia</taxon>
        <taxon>Eubacteriales</taxon>
        <taxon>Clostridiaceae</taxon>
        <taxon>Clostridium</taxon>
    </lineage>
</organism>
<accession>A0A2S6FWP9</accession>
<dbReference type="InterPro" id="IPR055342">
    <property type="entry name" value="MreC_beta-barrel_core"/>
</dbReference>